<dbReference type="InterPro" id="IPR012548">
    <property type="entry name" value="MATCAP"/>
</dbReference>
<gene>
    <name evidence="5" type="ORF">BOV88_10415</name>
</gene>
<accession>A0A1T2CI77</accession>
<evidence type="ECO:0000313" key="5">
    <source>
        <dbReference type="EMBL" id="OOY34414.1"/>
    </source>
</evidence>
<comment type="cofactor">
    <cofactor evidence="1">
        <name>Zn(2+)</name>
        <dbReference type="ChEBI" id="CHEBI:29105"/>
    </cofactor>
</comment>
<dbReference type="GO" id="GO:0006508">
    <property type="term" value="P:proteolysis"/>
    <property type="evidence" value="ECO:0007669"/>
    <property type="project" value="UniProtKB-KW"/>
</dbReference>
<name>A0A1T2CI77_SOVGS</name>
<dbReference type="RefSeq" id="WP_078459102.1">
    <property type="nucleotide sequence ID" value="NZ_MPNX01000016.1"/>
</dbReference>
<dbReference type="PANTHER" id="PTHR31817:SF0">
    <property type="entry name" value="CHROMOSOME UNDETERMINED SCAFFOLD_67, WHOLE GENOME SHOTGUN SEQUENCE"/>
    <property type="match status" value="1"/>
</dbReference>
<dbReference type="Pfam" id="PF05013">
    <property type="entry name" value="FGase"/>
    <property type="match status" value="1"/>
</dbReference>
<dbReference type="EMBL" id="MPNX01000016">
    <property type="protein sequence ID" value="OOY34414.1"/>
    <property type="molecule type" value="Genomic_DNA"/>
</dbReference>
<evidence type="ECO:0008006" key="7">
    <source>
        <dbReference type="Google" id="ProtNLM"/>
    </source>
</evidence>
<dbReference type="SUPFAM" id="SSF53187">
    <property type="entry name" value="Zn-dependent exopeptidases"/>
    <property type="match status" value="1"/>
</dbReference>
<proteinExistence type="predicted"/>
<dbReference type="GO" id="GO:0008237">
    <property type="term" value="F:metallopeptidase activity"/>
    <property type="evidence" value="ECO:0007669"/>
    <property type="project" value="UniProtKB-KW"/>
</dbReference>
<keyword evidence="2" id="KW-0645">Protease</keyword>
<dbReference type="PANTHER" id="PTHR31817">
    <property type="match status" value="1"/>
</dbReference>
<dbReference type="NCBIfam" id="TIGR02421">
    <property type="entry name" value="QEGLA"/>
    <property type="match status" value="1"/>
</dbReference>
<dbReference type="GO" id="GO:0080164">
    <property type="term" value="P:regulation of nitric oxide metabolic process"/>
    <property type="evidence" value="ECO:0007669"/>
    <property type="project" value="TreeGrafter"/>
</dbReference>
<evidence type="ECO:0000256" key="2">
    <source>
        <dbReference type="ARBA" id="ARBA00022670"/>
    </source>
</evidence>
<comment type="caution">
    <text evidence="5">The sequence shown here is derived from an EMBL/GenBank/DDBJ whole genome shotgun (WGS) entry which is preliminary data.</text>
</comment>
<dbReference type="AlphaFoldDB" id="A0A1T2CI77"/>
<reference evidence="5 6" key="1">
    <citation type="submission" date="2016-11" db="EMBL/GenBank/DDBJ databases">
        <title>Mixed transmission modes and dynamic genome evolution in an obligate animal-bacterial symbiosis.</title>
        <authorList>
            <person name="Russell S.L."/>
            <person name="Corbett-Detig R.B."/>
            <person name="Cavanaugh C.M."/>
        </authorList>
    </citation>
    <scope>NUCLEOTIDE SEQUENCE [LARGE SCALE GENOMIC DNA]</scope>
    <source>
        <strain evidence="5">MA-KB16</strain>
    </source>
</reference>
<dbReference type="SMART" id="SM01154">
    <property type="entry name" value="DUF1704"/>
    <property type="match status" value="1"/>
</dbReference>
<evidence type="ECO:0000313" key="6">
    <source>
        <dbReference type="Proteomes" id="UP000190962"/>
    </source>
</evidence>
<keyword evidence="4" id="KW-0482">Metalloprotease</keyword>
<dbReference type="InterPro" id="IPR007709">
    <property type="entry name" value="N-FG_amidohydro"/>
</dbReference>
<protein>
    <recommendedName>
        <fullName evidence="7">N-formylglutamate amidohydrolase</fullName>
    </recommendedName>
</protein>
<evidence type="ECO:0000256" key="1">
    <source>
        <dbReference type="ARBA" id="ARBA00001947"/>
    </source>
</evidence>
<evidence type="ECO:0000256" key="4">
    <source>
        <dbReference type="ARBA" id="ARBA00023049"/>
    </source>
</evidence>
<dbReference type="InterPro" id="IPR012656">
    <property type="entry name" value="CHP02421_QEGLA"/>
</dbReference>
<dbReference type="Proteomes" id="UP000190962">
    <property type="component" value="Unassembled WGS sequence"/>
</dbReference>
<sequence length="680" mass="77615">MQKLSEQEIIHRIESGQTFECEPLDGSFLLKIESYTPVVCAAVHAGNKFRTSLIAKCALLDEERLYEEDPFTDQLIQAMPITLIAQDSRYEYDLNRPIANCIYTKAWGKEVWQRKLSTKERNESTKKHKAFYRVLDALVHKIEQLFSAALIIDVHSYNHLRRDEETPTFNIGTEQIDLDRWQSVIDLSLDKLSKINLPNMPVSAHENAVFYGRGYMISHINSRFQNSLVLPLEVKKVFMDELSGEAYPLVMQSLSQQFKECLVEISAFFSRRFTSIKRTRKSGILTEKMDPAIVKVDRALYQLAKGLETLLYINPINIPAERKQFFKCNGNYHPQFRYRQLDIDPYQFKEQLYRLPVDTIRDPSIQSLYRDVVDGLSEKISLLVKAGRPDFLYESLKYYGEPSQIDEQNARFLLHASGLDDADQTHVTTDDLIGQMKLAASEWGMSCRVETSTKLVASAMVSNSRKAVMVAKNLSISATEARALVHHELGVHMATTLNAANQRLKVFSLGLPGNTLTQEGLAILNEYHSGNMTLKRLQGLGLRVLAVREMLNHSDFRHTFSFLVEDHHLSQDEAFKLAVRVHRGGGFTKDYLYLNGVRIALDLYKTQNIKNLYAGKTGFSYLPIINEMVDRQLVSIPEHLPHFLKNPAPVSPVLEYLIGCIQPSSWYNTTAYNTRDTKAA</sequence>
<organism evidence="5 6">
    <name type="scientific">Solemya velum gill symbiont</name>
    <dbReference type="NCBI Taxonomy" id="2340"/>
    <lineage>
        <taxon>Bacteria</taxon>
        <taxon>Pseudomonadati</taxon>
        <taxon>Pseudomonadota</taxon>
        <taxon>Gammaproteobacteria</taxon>
        <taxon>sulfur-oxidizing symbionts</taxon>
    </lineage>
</organism>
<dbReference type="Gene3D" id="3.40.630.40">
    <property type="entry name" value="Zn-dependent exopeptidases"/>
    <property type="match status" value="1"/>
</dbReference>
<dbReference type="Pfam" id="PF08014">
    <property type="entry name" value="MATCAP"/>
    <property type="match status" value="1"/>
</dbReference>
<evidence type="ECO:0000256" key="3">
    <source>
        <dbReference type="ARBA" id="ARBA00022801"/>
    </source>
</evidence>
<keyword evidence="3" id="KW-0378">Hydrolase</keyword>